<feature type="compositionally biased region" description="Basic and acidic residues" evidence="2">
    <location>
        <begin position="146"/>
        <end position="184"/>
    </location>
</feature>
<dbReference type="InterPro" id="IPR002048">
    <property type="entry name" value="EF_hand_dom"/>
</dbReference>
<dbReference type="PROSITE" id="PS00018">
    <property type="entry name" value="EF_HAND_1"/>
    <property type="match status" value="1"/>
</dbReference>
<evidence type="ECO:0000313" key="4">
    <source>
        <dbReference type="EMBL" id="CAK0815097.1"/>
    </source>
</evidence>
<feature type="region of interest" description="Disordered" evidence="2">
    <location>
        <begin position="146"/>
        <end position="188"/>
    </location>
</feature>
<dbReference type="PROSITE" id="PS50222">
    <property type="entry name" value="EF_HAND_2"/>
    <property type="match status" value="1"/>
</dbReference>
<dbReference type="Gene3D" id="1.10.238.10">
    <property type="entry name" value="EF-hand"/>
    <property type="match status" value="1"/>
</dbReference>
<reference evidence="4" key="1">
    <citation type="submission" date="2023-10" db="EMBL/GenBank/DDBJ databases">
        <authorList>
            <person name="Chen Y."/>
            <person name="Shah S."/>
            <person name="Dougan E. K."/>
            <person name="Thang M."/>
            <person name="Chan C."/>
        </authorList>
    </citation>
    <scope>NUCLEOTIDE SEQUENCE [LARGE SCALE GENOMIC DNA]</scope>
</reference>
<evidence type="ECO:0000259" key="3">
    <source>
        <dbReference type="PROSITE" id="PS50222"/>
    </source>
</evidence>
<gene>
    <name evidence="4" type="ORF">PCOR1329_LOCUS18522</name>
</gene>
<feature type="compositionally biased region" description="Pro residues" evidence="2">
    <location>
        <begin position="79"/>
        <end position="93"/>
    </location>
</feature>
<sequence length="517" mass="55854">MTKASLGMPPAGLPQPRPPALVDMGSLSQGLGLPQPPALLDMACLSQGLGLPPPPAGGKGMPPLMPQPASAAGGKGMPPSMPQPAPPGCPPMPQQQQFTKASAMRPTMRPPPTVSDADRELERQLREEEEKLRKLQQETWMLEQENLRAEAEAERERKARELEAQRRKEEEERKAAEEKRKAEANEAASLLQAELSPLVDIAELEQGKASDKAEFADKSKDWADDDVIKAADAFGKAAVAAREAVKACKDFMVGKHGKLMGADQACRDAGNALLKRMSGAERALETSSRRVTTRRGEATASKDRAARKVAAEKAGQKQEGLFQKYDRDGDGLLSPDEVGQFIRGECNFDMEKGVVEKILGSPPFAGTKGVTRDKFSRLRLQVGIAAVEQTLGSIELEVVKAEKKSAALNAHRARMPLDKALELTEVVESAVEAARDFLAAAREQVQCLAGFEPEVQRQAGVEAARLNSRLTSFDSRLARQAGSTKAIRDKLLFQQKKAELMRQAEAALQEASSSGAT</sequence>
<dbReference type="Proteomes" id="UP001189429">
    <property type="component" value="Unassembled WGS sequence"/>
</dbReference>
<accession>A0ABN9R888</accession>
<keyword evidence="1" id="KW-0106">Calcium</keyword>
<dbReference type="InterPro" id="IPR011992">
    <property type="entry name" value="EF-hand-dom_pair"/>
</dbReference>
<dbReference type="InterPro" id="IPR018247">
    <property type="entry name" value="EF_Hand_1_Ca_BS"/>
</dbReference>
<proteinExistence type="predicted"/>
<name>A0ABN9R888_9DINO</name>
<organism evidence="4 5">
    <name type="scientific">Prorocentrum cordatum</name>
    <dbReference type="NCBI Taxonomy" id="2364126"/>
    <lineage>
        <taxon>Eukaryota</taxon>
        <taxon>Sar</taxon>
        <taxon>Alveolata</taxon>
        <taxon>Dinophyceae</taxon>
        <taxon>Prorocentrales</taxon>
        <taxon>Prorocentraceae</taxon>
        <taxon>Prorocentrum</taxon>
    </lineage>
</organism>
<evidence type="ECO:0000313" key="5">
    <source>
        <dbReference type="Proteomes" id="UP001189429"/>
    </source>
</evidence>
<keyword evidence="5" id="KW-1185">Reference proteome</keyword>
<comment type="caution">
    <text evidence="4">The sequence shown here is derived from an EMBL/GenBank/DDBJ whole genome shotgun (WGS) entry which is preliminary data.</text>
</comment>
<feature type="region of interest" description="Disordered" evidence="2">
    <location>
        <begin position="279"/>
        <end position="306"/>
    </location>
</feature>
<evidence type="ECO:0000256" key="1">
    <source>
        <dbReference type="ARBA" id="ARBA00022837"/>
    </source>
</evidence>
<dbReference type="EMBL" id="CAUYUJ010005825">
    <property type="protein sequence ID" value="CAK0815097.1"/>
    <property type="molecule type" value="Genomic_DNA"/>
</dbReference>
<feature type="domain" description="EF-hand" evidence="3">
    <location>
        <begin position="313"/>
        <end position="348"/>
    </location>
</feature>
<feature type="compositionally biased region" description="Basic and acidic residues" evidence="2">
    <location>
        <begin position="116"/>
        <end position="131"/>
    </location>
</feature>
<evidence type="ECO:0000256" key="2">
    <source>
        <dbReference type="SAM" id="MobiDB-lite"/>
    </source>
</evidence>
<dbReference type="SUPFAM" id="SSF47473">
    <property type="entry name" value="EF-hand"/>
    <property type="match status" value="1"/>
</dbReference>
<protein>
    <recommendedName>
        <fullName evidence="3">EF-hand domain-containing protein</fullName>
    </recommendedName>
</protein>
<feature type="region of interest" description="Disordered" evidence="2">
    <location>
        <begin position="1"/>
        <end position="33"/>
    </location>
</feature>
<feature type="region of interest" description="Disordered" evidence="2">
    <location>
        <begin position="45"/>
        <end position="131"/>
    </location>
</feature>